<dbReference type="Pfam" id="PF09797">
    <property type="entry name" value="NatB_MDM20"/>
    <property type="match status" value="1"/>
</dbReference>
<evidence type="ECO:0000256" key="13">
    <source>
        <dbReference type="ARBA" id="ARBA00022786"/>
    </source>
</evidence>
<dbReference type="GO" id="GO:0016567">
    <property type="term" value="P:protein ubiquitination"/>
    <property type="evidence" value="ECO:0007669"/>
    <property type="project" value="TreeGrafter"/>
</dbReference>
<dbReference type="InterPro" id="IPR001270">
    <property type="entry name" value="ClpA/B"/>
</dbReference>
<dbReference type="InterPro" id="IPR047243">
    <property type="entry name" value="RING-H2_BRAP2"/>
</dbReference>
<evidence type="ECO:0000313" key="33">
    <source>
        <dbReference type="EMBL" id="AWO96064.1"/>
    </source>
</evidence>
<comment type="pathway">
    <text evidence="3">Protein modification; protein ubiquitination.</text>
</comment>
<feature type="coiled-coil region" evidence="29">
    <location>
        <begin position="1379"/>
        <end position="1455"/>
    </location>
</feature>
<dbReference type="Gene3D" id="3.40.50.300">
    <property type="entry name" value="P-loop containing nucleotide triphosphate hydrolases"/>
    <property type="match status" value="1"/>
</dbReference>
<keyword evidence="11" id="KW-0677">Repeat</keyword>
<dbReference type="GO" id="GO:0061630">
    <property type="term" value="F:ubiquitin protein ligase activity"/>
    <property type="evidence" value="ECO:0007669"/>
    <property type="project" value="UniProtKB-EC"/>
</dbReference>
<keyword evidence="9 33" id="KW-0808">Transferase</keyword>
<evidence type="ECO:0000256" key="5">
    <source>
        <dbReference type="ARBA" id="ARBA00006298"/>
    </source>
</evidence>
<dbReference type="Proteomes" id="UP000246464">
    <property type="component" value="Chromosome 1"/>
</dbReference>
<evidence type="ECO:0000256" key="27">
    <source>
        <dbReference type="ARBA" id="ARBA00081844"/>
    </source>
</evidence>
<evidence type="ECO:0000256" key="1">
    <source>
        <dbReference type="ARBA" id="ARBA00000900"/>
    </source>
</evidence>
<evidence type="ECO:0000313" key="34">
    <source>
        <dbReference type="Proteomes" id="UP000246464"/>
    </source>
</evidence>
<evidence type="ECO:0000256" key="30">
    <source>
        <dbReference type="SAM" id="MobiDB-lite"/>
    </source>
</evidence>
<dbReference type="Pfam" id="PF21376">
    <property type="entry name" value="TOR1A_C"/>
    <property type="match status" value="1"/>
</dbReference>
<dbReference type="InterPro" id="IPR011990">
    <property type="entry name" value="TPR-like_helical_dom_sf"/>
</dbReference>
<dbReference type="InterPro" id="IPR034932">
    <property type="entry name" value="BRAP2_RRM"/>
</dbReference>
<evidence type="ECO:0000256" key="26">
    <source>
        <dbReference type="ARBA" id="ARBA00080166"/>
    </source>
</evidence>
<evidence type="ECO:0000256" key="18">
    <source>
        <dbReference type="ARBA" id="ARBA00053069"/>
    </source>
</evidence>
<dbReference type="InterPro" id="IPR003593">
    <property type="entry name" value="AAA+_ATPase"/>
</dbReference>
<evidence type="ECO:0000256" key="8">
    <source>
        <dbReference type="ARBA" id="ARBA00022553"/>
    </source>
</evidence>
<dbReference type="SUPFAM" id="SSF54928">
    <property type="entry name" value="RNA-binding domain, RBD"/>
    <property type="match status" value="1"/>
</dbReference>
<dbReference type="Pfam" id="PF02148">
    <property type="entry name" value="zf-UBP"/>
    <property type="match status" value="1"/>
</dbReference>
<dbReference type="PANTHER" id="PTHR24007">
    <property type="entry name" value="BRCA1-ASSOCIATED PROTEIN"/>
    <property type="match status" value="1"/>
</dbReference>
<dbReference type="GO" id="GO:0007265">
    <property type="term" value="P:Ras protein signal transduction"/>
    <property type="evidence" value="ECO:0007669"/>
    <property type="project" value="TreeGrafter"/>
</dbReference>
<evidence type="ECO:0000256" key="19">
    <source>
        <dbReference type="ARBA" id="ARBA00057542"/>
    </source>
</evidence>
<accession>A0A2U9AWM3</accession>
<evidence type="ECO:0000256" key="2">
    <source>
        <dbReference type="ARBA" id="ARBA00004496"/>
    </source>
</evidence>
<evidence type="ECO:0000256" key="25">
    <source>
        <dbReference type="ARBA" id="ARBA00079375"/>
    </source>
</evidence>
<dbReference type="InterPro" id="IPR013083">
    <property type="entry name" value="Znf_RING/FYVE/PHD"/>
</dbReference>
<dbReference type="GO" id="GO:0003676">
    <property type="term" value="F:nucleic acid binding"/>
    <property type="evidence" value="ECO:0007669"/>
    <property type="project" value="InterPro"/>
</dbReference>
<dbReference type="SMART" id="SM00184">
    <property type="entry name" value="RING"/>
    <property type="match status" value="1"/>
</dbReference>
<comment type="function">
    <text evidence="19">Non-catalytic subunit of the NatB complex which catalyzes acetylation of the N-terminal methionine residues of peptides beginning with Met-Asp, Met-Glu, Met-Asn and Met-Gln. May play a role in normal cell-cycle progression.</text>
</comment>
<evidence type="ECO:0000256" key="14">
    <source>
        <dbReference type="ARBA" id="ARBA00022803"/>
    </source>
</evidence>
<evidence type="ECO:0000256" key="11">
    <source>
        <dbReference type="ARBA" id="ARBA00022737"/>
    </source>
</evidence>
<dbReference type="Pfam" id="PF13639">
    <property type="entry name" value="zf-RING_2"/>
    <property type="match status" value="1"/>
</dbReference>
<dbReference type="InterPro" id="IPR027417">
    <property type="entry name" value="P-loop_NTPase"/>
</dbReference>
<keyword evidence="34" id="KW-1185">Reference proteome</keyword>
<feature type="domain" description="RING-type" evidence="31">
    <location>
        <begin position="1205"/>
        <end position="1245"/>
    </location>
</feature>
<dbReference type="CDD" id="cd12718">
    <property type="entry name" value="RRM_BRAP2"/>
    <property type="match status" value="1"/>
</dbReference>
<keyword evidence="13" id="KW-0833">Ubl conjugation pathway</keyword>
<dbReference type="Gene3D" id="3.30.40.10">
    <property type="entry name" value="Zinc/RING finger domain, C3HC4 (zinc finger)"/>
    <property type="match status" value="2"/>
</dbReference>
<dbReference type="FunFam" id="3.30.40.10:FF:000206">
    <property type="entry name" value="BRCA1-associated protein isoform X1"/>
    <property type="match status" value="1"/>
</dbReference>
<comment type="subcellular location">
    <subcellularLocation>
        <location evidence="2">Cytoplasm</location>
    </subcellularLocation>
</comment>
<dbReference type="Pfam" id="PF07576">
    <property type="entry name" value="BRAP2"/>
    <property type="match status" value="1"/>
</dbReference>
<evidence type="ECO:0000256" key="4">
    <source>
        <dbReference type="ARBA" id="ARBA00006235"/>
    </source>
</evidence>
<dbReference type="GO" id="GO:0008139">
    <property type="term" value="F:nuclear localization sequence binding"/>
    <property type="evidence" value="ECO:0007669"/>
    <property type="project" value="UniProtKB-ARBA"/>
</dbReference>
<dbReference type="InterPro" id="IPR035979">
    <property type="entry name" value="RBD_domain_sf"/>
</dbReference>
<dbReference type="GO" id="GO:0016887">
    <property type="term" value="F:ATP hydrolysis activity"/>
    <property type="evidence" value="ECO:0007669"/>
    <property type="project" value="InterPro"/>
</dbReference>
<evidence type="ECO:0000256" key="21">
    <source>
        <dbReference type="ARBA" id="ARBA00073376"/>
    </source>
</evidence>
<comment type="subunit">
    <text evidence="17">Component of the N-terminal acetyltransferase B (NatB) complex which is composed of NAA20 and NAA25.</text>
</comment>
<proteinExistence type="inferred from homology"/>
<keyword evidence="15" id="KW-0862">Zinc</keyword>
<keyword evidence="14" id="KW-0802">TPR repeat</keyword>
<comment type="catalytic activity">
    <reaction evidence="1">
        <text>S-ubiquitinyl-[E2 ubiquitin-conjugating enzyme]-L-cysteine + [acceptor protein]-L-lysine = [E2 ubiquitin-conjugating enzyme]-L-cysteine + N(6)-ubiquitinyl-[acceptor protein]-L-lysine.</text>
        <dbReference type="EC" id="2.3.2.27"/>
    </reaction>
</comment>
<keyword evidence="12 28" id="KW-0863">Zinc-finger</keyword>
<dbReference type="PROSITE" id="PS50089">
    <property type="entry name" value="ZF_RING_2"/>
    <property type="match status" value="1"/>
</dbReference>
<dbReference type="PANTHER" id="PTHR24007:SF7">
    <property type="entry name" value="BRCA1-ASSOCIATED PROTEIN"/>
    <property type="match status" value="1"/>
</dbReference>
<feature type="region of interest" description="Disordered" evidence="30">
    <location>
        <begin position="1013"/>
        <end position="1032"/>
    </location>
</feature>
<evidence type="ECO:0000256" key="10">
    <source>
        <dbReference type="ARBA" id="ARBA00022723"/>
    </source>
</evidence>
<dbReference type="SUPFAM" id="SSF52540">
    <property type="entry name" value="P-loop containing nucleoside triphosphate hydrolases"/>
    <property type="match status" value="1"/>
</dbReference>
<dbReference type="InterPro" id="IPR010448">
    <property type="entry name" value="Torsin"/>
</dbReference>
<dbReference type="EMBL" id="CP026243">
    <property type="protein sequence ID" value="AWO96064.1"/>
    <property type="molecule type" value="Genomic_DNA"/>
</dbReference>
<dbReference type="InterPro" id="IPR001841">
    <property type="entry name" value="Znf_RING"/>
</dbReference>
<dbReference type="SUPFAM" id="SSF48452">
    <property type="entry name" value="TPR-like"/>
    <property type="match status" value="1"/>
</dbReference>
<organism evidence="33 34">
    <name type="scientific">Scophthalmus maximus</name>
    <name type="common">Turbot</name>
    <name type="synonym">Psetta maxima</name>
    <dbReference type="NCBI Taxonomy" id="52904"/>
    <lineage>
        <taxon>Eukaryota</taxon>
        <taxon>Metazoa</taxon>
        <taxon>Chordata</taxon>
        <taxon>Craniata</taxon>
        <taxon>Vertebrata</taxon>
        <taxon>Euteleostomi</taxon>
        <taxon>Actinopterygii</taxon>
        <taxon>Neopterygii</taxon>
        <taxon>Teleostei</taxon>
        <taxon>Neoteleostei</taxon>
        <taxon>Acanthomorphata</taxon>
        <taxon>Carangaria</taxon>
        <taxon>Pleuronectiformes</taxon>
        <taxon>Pleuronectoidei</taxon>
        <taxon>Scophthalmidae</taxon>
        <taxon>Scophthalmus</taxon>
    </lineage>
</organism>
<dbReference type="Pfam" id="PF06309">
    <property type="entry name" value="Torsin"/>
    <property type="match status" value="1"/>
</dbReference>
<dbReference type="GO" id="GO:0005524">
    <property type="term" value="F:ATP binding"/>
    <property type="evidence" value="ECO:0007669"/>
    <property type="project" value="InterPro"/>
</dbReference>
<dbReference type="SUPFAM" id="SSF57850">
    <property type="entry name" value="RING/U-box"/>
    <property type="match status" value="1"/>
</dbReference>
<dbReference type="PROSITE" id="PS50271">
    <property type="entry name" value="ZF_UBP"/>
    <property type="match status" value="1"/>
</dbReference>
<evidence type="ECO:0000256" key="3">
    <source>
        <dbReference type="ARBA" id="ARBA00004906"/>
    </source>
</evidence>
<evidence type="ECO:0000259" key="31">
    <source>
        <dbReference type="PROSITE" id="PS50089"/>
    </source>
</evidence>
<protein>
    <recommendedName>
        <fullName evidence="20">BRCA1-associated protein</fullName>
        <ecNumber evidence="6">2.3.2.27</ecNumber>
    </recommendedName>
    <alternativeName>
        <fullName evidence="23">BRAP2</fullName>
    </alternativeName>
    <alternativeName>
        <fullName evidence="26">Impedes mitogenic signal propagation</fullName>
    </alternativeName>
    <alternativeName>
        <fullName evidence="27">Mitochondrial distribution and morphology protein 20</fullName>
    </alternativeName>
    <alternativeName>
        <fullName evidence="21">N-alpha-acetyltransferase 25, NatB auxiliary subunit</fullName>
    </alternativeName>
    <alternativeName>
        <fullName evidence="25">N-terminal acetyltransferase B complex subunit MDM20</fullName>
    </alternativeName>
    <alternativeName>
        <fullName evidence="22">N-terminal acetyltransferase B complex subunit NAA25</fullName>
    </alternativeName>
    <alternativeName>
        <fullName evidence="24">RING-type E3 ubiquitin transferase BRAP2</fullName>
    </alternativeName>
</protein>
<dbReference type="GO" id="GO:0008270">
    <property type="term" value="F:zinc ion binding"/>
    <property type="evidence" value="ECO:0007669"/>
    <property type="project" value="UniProtKB-KW"/>
</dbReference>
<evidence type="ECO:0000256" key="17">
    <source>
        <dbReference type="ARBA" id="ARBA00038748"/>
    </source>
</evidence>
<dbReference type="SMART" id="SM00382">
    <property type="entry name" value="AAA"/>
    <property type="match status" value="1"/>
</dbReference>
<name>A0A2U9AWM3_SCOMX</name>
<evidence type="ECO:0000256" key="7">
    <source>
        <dbReference type="ARBA" id="ARBA00022490"/>
    </source>
</evidence>
<dbReference type="EC" id="2.3.2.27" evidence="6"/>
<dbReference type="InterPro" id="IPR001607">
    <property type="entry name" value="Znf_UBP"/>
</dbReference>
<dbReference type="InterPro" id="IPR011422">
    <property type="entry name" value="BRAP2/ETP1_RRM"/>
</dbReference>
<comment type="similarity">
    <text evidence="5">Belongs to the MDM20/NAA25 family.</text>
</comment>
<comment type="function">
    <text evidence="18">Negatively regulates MAP kinase activation by limiting the formation of Raf/MEK complexes probably by inactivation of the KSR1 scaffold protein. Also acts as a Ras responsive E3 ubiquitin ligase that, on activation of Ras, is modified by auto-polyubiquitination resulting in the release of inhibition of Raf/MEK complex formation. May also act as a cytoplasmic retention protein with a role in regulating nuclear transport.</text>
</comment>
<keyword evidence="10" id="KW-0479">Metal-binding</keyword>
<feature type="region of interest" description="Disordered" evidence="30">
    <location>
        <begin position="1504"/>
        <end position="1543"/>
    </location>
</feature>
<feature type="domain" description="UBP-type" evidence="32">
    <location>
        <begin position="1242"/>
        <end position="1334"/>
    </location>
</feature>
<evidence type="ECO:0000256" key="28">
    <source>
        <dbReference type="PROSITE-ProRule" id="PRU00502"/>
    </source>
</evidence>
<keyword evidence="7" id="KW-0963">Cytoplasm</keyword>
<evidence type="ECO:0000256" key="20">
    <source>
        <dbReference type="ARBA" id="ARBA00068523"/>
    </source>
</evidence>
<dbReference type="FunFam" id="1.25.40.1040:FF:000004">
    <property type="entry name" value="N-alpha-acetyltransferase 25, NatB auxiliary subunit"/>
    <property type="match status" value="1"/>
</dbReference>
<evidence type="ECO:0000256" key="22">
    <source>
        <dbReference type="ARBA" id="ARBA00076058"/>
    </source>
</evidence>
<reference evidence="33 34" key="1">
    <citation type="submission" date="2017-12" db="EMBL/GenBank/DDBJ databases">
        <title>Integrating genomic resources of turbot (Scophthalmus maximus) in depth evaluation of genetic and physical mapping variation across individuals.</title>
        <authorList>
            <person name="Martinez P."/>
        </authorList>
    </citation>
    <scope>NUCLEOTIDE SEQUENCE [LARGE SCALE GENOMIC DNA]</scope>
</reference>
<dbReference type="FunFam" id="3.30.40.10:FF:000159">
    <property type="entry name" value="BRCA1-associated protein-like"/>
    <property type="match status" value="1"/>
</dbReference>
<dbReference type="GO" id="GO:0012505">
    <property type="term" value="C:endomembrane system"/>
    <property type="evidence" value="ECO:0007669"/>
    <property type="project" value="UniProtKB-ARBA"/>
</dbReference>
<gene>
    <name evidence="33" type="ORF">SMAX5B_013532</name>
</gene>
<dbReference type="PRINTS" id="PR00300">
    <property type="entry name" value="CLPPROTEASEA"/>
</dbReference>
<dbReference type="InterPro" id="IPR049337">
    <property type="entry name" value="TOR1A_C"/>
</dbReference>
<feature type="region of interest" description="Disordered" evidence="30">
    <location>
        <begin position="1038"/>
        <end position="1067"/>
    </location>
</feature>
<feature type="compositionally biased region" description="Basic residues" evidence="30">
    <location>
        <begin position="1519"/>
        <end position="1529"/>
    </location>
</feature>
<dbReference type="Gene3D" id="1.25.40.1040">
    <property type="match status" value="1"/>
</dbReference>
<dbReference type="GO" id="GO:0005737">
    <property type="term" value="C:cytoplasm"/>
    <property type="evidence" value="ECO:0007669"/>
    <property type="project" value="UniProtKB-SubCell"/>
</dbReference>
<keyword evidence="16 29" id="KW-0175">Coiled coil</keyword>
<evidence type="ECO:0000256" key="24">
    <source>
        <dbReference type="ARBA" id="ARBA00079145"/>
    </source>
</evidence>
<dbReference type="SMART" id="SM00290">
    <property type="entry name" value="ZnF_UBP"/>
    <property type="match status" value="1"/>
</dbReference>
<evidence type="ECO:0000256" key="15">
    <source>
        <dbReference type="ARBA" id="ARBA00022833"/>
    </source>
</evidence>
<dbReference type="CDD" id="cd16457">
    <property type="entry name" value="RING-H2_BRAP2"/>
    <property type="match status" value="1"/>
</dbReference>
<sequence length="1847" mass="210114">MAARGHVQDPNDRRLRPIYDYLDNGNNKMAIQQADKLLKKHKDLHCAKVLKAIGLQRTGKQDEAFTLAQEVATLEPTDDNSLQALTILYREMHRPELVTKLYEAAVKKVPLSEEYHSHLFMAYARVGEYKKMQQAGMALYKIVPKNPYYFWSVMSLVMQAISAQDEKLAQTMFLPLAERMVEKMVKEEKIEAEAEVQLYFMILERLGKCVEALEVIRGPLGEKLTSELQSRENKCMMLYQRLQQWPECNALAHKLLLKNPDDWQFYPSYFDSLFHLIDQSWIQPEEGDHCPEGEVHHTVAEVVRFVEERIKGEDGKESHSLRGPYLARLELMHRLRKRGCAEERLLGDPFELMVQFFGKFGDKPCCITDLKIYLHLLPAEQHVQFINRLSKAVPLREQGEEGFSFPEDTKALQRHLCLCQLSRALGLNHSLDVDGKLRLITELKAHYRYGLKFGKNAVKTELQFSDMYCLMAAHVYIDLWTETGDENMVWQCLGLLQEGLSHSASNAQFKLLLLLLYCRLGAFEPVVDLYSSLDAKHVQHDTIGFLLTRYAESLGQFAAASQSCNFSLRFFHSNQKDTSEYIIQAYKYGAFEKIPEFIALRNRLNQSLHFAQVRTERMLLDLFLEADIVLSLEESVRAMPLSAEDDDIPWDNMRDNRDLTVFTSWDPKERELTDEHRLRSLEEESVWLRLRSLTLRLLTFLAGLGHTPSQQNSKMSNENGVGDKTSVLGSLLSQLNQTLQTAAQLAEKHIQYPFLGPPATRLAPALSSGSCQCQAAALQLSVHLQELETVGLDESSELQTQICNSFKSLVVQLQEILNKCKGDLLEMKESKLKTQPSLLENLIFFVETVCIVLWMASYCAKILRPLKTGLQKKKKKKKDSQTALPVVVCGFQELTGSLQDLLTQALEHIKGQETGMTALKLASLTLEGPTQWLFFDMSVSLVVIRLELAVQSPSPQGFQYSAVEGMSEEELRDKALGLAKHALSGKSELEREAVLHQHIGSRAMGDMVIETFEPSQDKGGGEDPGGSAEQDGELQAVNTEDTKGSQEDGAVPGTAPDSPSKQLPDHISFFSGNPSVEIIYGIMHLYKTNKMTSLTEDVGRSAMVCILTVPATMTSHDLMKLMAPFNDVMEHMKIIRDSTPNQYMVLIKFCTQADADSFYTACNGRQFNSIEEAVCQLVYVERAEVIKSEEGASLPVMELTELPKCTVCLERMDESVNGILTTLCNHSFHSQCLQRWEDASCPVCRYCQTPEPVEENKCFECGVQENLWICLICGHIGCGRYVSRHAYKHFEETQHTYAMQLTNHRVWDYAGDNYVHRLVASKTDGKMVQYENEGDACHAEKIDALQLEYSYLLTSQLESQRIYWENKIVHLEKETAEEINNMKAKFKETLERCDNLEQRLGEITKDKQGIEKKYTQLNSRVVKLSQELKEEQEMNRCLRANQTQLQAQLAEEERKGKESGDRMTGTIDELHEQLRDLMFYLDTQQQIEHLPAEARRAPARTSPKIFTFDGVTPSSAIPQRKKRRKRRRVMFPNSGGSRAPPKQEHSRAKYCLYLLCAIVFVQVYNAIENLDDHVLRYDLEGLERTLRREVFGQQGAVDGLLSHLKDYLSTYVHNKPLVVSLHGPSGVGKSHLGRLLAGHFRSVVGEALVLQYYVLHHCPQEADALQCAHNISTLISQMVVRAEEEEKIPLFIFDEAEHMHEEILDALRQLVTSKKSNEYLNAIYLFLSNLGHAHITKHMLHNSSSISMVMTASRRHSNIVKELTPIIRNTLGKLHPLWTEVDILPLVLLEKGHVMECFLDEMTREGFYPDHTNIERLAGEIEYYPAVGGHEYSQTGCKQVVAKVNLL</sequence>
<keyword evidence="8" id="KW-0597">Phosphoprotein</keyword>
<evidence type="ECO:0000256" key="29">
    <source>
        <dbReference type="SAM" id="Coils"/>
    </source>
</evidence>
<evidence type="ECO:0000256" key="6">
    <source>
        <dbReference type="ARBA" id="ARBA00012483"/>
    </source>
</evidence>
<comment type="similarity">
    <text evidence="4">Belongs to the ClpA/ClpB family. Torsin subfamily.</text>
</comment>
<dbReference type="InterPro" id="IPR019183">
    <property type="entry name" value="NAA25_NatB_aux_su"/>
</dbReference>
<evidence type="ECO:0000256" key="12">
    <source>
        <dbReference type="ARBA" id="ARBA00022771"/>
    </source>
</evidence>
<evidence type="ECO:0000256" key="9">
    <source>
        <dbReference type="ARBA" id="ARBA00022679"/>
    </source>
</evidence>
<evidence type="ECO:0000259" key="32">
    <source>
        <dbReference type="PROSITE" id="PS50271"/>
    </source>
</evidence>
<evidence type="ECO:0000256" key="23">
    <source>
        <dbReference type="ARBA" id="ARBA00077777"/>
    </source>
</evidence>
<evidence type="ECO:0000256" key="16">
    <source>
        <dbReference type="ARBA" id="ARBA00023054"/>
    </source>
</evidence>